<evidence type="ECO:0000256" key="9">
    <source>
        <dbReference type="ARBA" id="ARBA00061376"/>
    </source>
</evidence>
<comment type="pathway">
    <text evidence="8">Amino-acid biosynthesis; L-methionine biosynthesis via de novo pathway; L-cystathionine from O-succinyl-L-homoserine: step 1/1.</text>
</comment>
<proteinExistence type="inferred from homology"/>
<dbReference type="FunFam" id="3.90.1150.10:FF:000063">
    <property type="entry name" value="Probable cystathionine gamma-synthase"/>
    <property type="match status" value="1"/>
</dbReference>
<dbReference type="SUPFAM" id="SSF53383">
    <property type="entry name" value="PLP-dependent transferases"/>
    <property type="match status" value="1"/>
</dbReference>
<evidence type="ECO:0000256" key="4">
    <source>
        <dbReference type="ARBA" id="ARBA00022898"/>
    </source>
</evidence>
<evidence type="ECO:0000313" key="13">
    <source>
        <dbReference type="EMBL" id="KAF5844797.1"/>
    </source>
</evidence>
<evidence type="ECO:0000256" key="6">
    <source>
        <dbReference type="ARBA" id="ARBA00051441"/>
    </source>
</evidence>
<dbReference type="EC" id="2.5.1.48" evidence="10"/>
<keyword evidence="4" id="KW-0663">Pyridoxal phosphate</keyword>
<dbReference type="InterPro" id="IPR051750">
    <property type="entry name" value="Trans-sulfuration_enzymes"/>
</dbReference>
<dbReference type="InterPro" id="IPR000277">
    <property type="entry name" value="Cys/Met-Metab_PyrdxlP-dep_enz"/>
</dbReference>
<comment type="cofactor">
    <cofactor evidence="1">
        <name>pyridoxal 5'-phosphate</name>
        <dbReference type="ChEBI" id="CHEBI:597326"/>
    </cofactor>
</comment>
<comment type="function">
    <text evidence="7">Catalyzes the formation of L-cystathionine from O-succinyl-L-homoserine (OSHS) and L-cysteine, via a gamma-replacement reaction. In the absence of thiol, catalyzes gamma-elimination to form 2-oxobutanoate, succinate and ammonia.</text>
</comment>
<evidence type="ECO:0000313" key="14">
    <source>
        <dbReference type="Proteomes" id="UP000624244"/>
    </source>
</evidence>
<dbReference type="InterPro" id="IPR015422">
    <property type="entry name" value="PyrdxlP-dep_Trfase_small"/>
</dbReference>
<dbReference type="FunFam" id="3.40.640.10:FF:000111">
    <property type="entry name" value="Cystathionine gamma-synthase"/>
    <property type="match status" value="1"/>
</dbReference>
<comment type="caution">
    <text evidence="13">The sequence shown here is derived from an EMBL/GenBank/DDBJ whole genome shotgun (WGS) entry which is preliminary data.</text>
</comment>
<organism evidence="13 14">
    <name type="scientific">Cochliobolus sativus</name>
    <name type="common">Common root rot and spot blotch fungus</name>
    <name type="synonym">Bipolaris sorokiniana</name>
    <dbReference type="NCBI Taxonomy" id="45130"/>
    <lineage>
        <taxon>Eukaryota</taxon>
        <taxon>Fungi</taxon>
        <taxon>Dikarya</taxon>
        <taxon>Ascomycota</taxon>
        <taxon>Pezizomycotina</taxon>
        <taxon>Dothideomycetes</taxon>
        <taxon>Pleosporomycetidae</taxon>
        <taxon>Pleosporales</taxon>
        <taxon>Pleosporineae</taxon>
        <taxon>Pleosporaceae</taxon>
        <taxon>Bipolaris</taxon>
    </lineage>
</organism>
<dbReference type="Proteomes" id="UP000624244">
    <property type="component" value="Unassembled WGS sequence"/>
</dbReference>
<dbReference type="GO" id="GO:0003962">
    <property type="term" value="F:cystathionine gamma-synthase activity"/>
    <property type="evidence" value="ECO:0007669"/>
    <property type="project" value="UniProtKB-EC"/>
</dbReference>
<sequence>MSPMLLENDVEVGESLPPATEHAVSVSLPTWRANVGYEEGEEWVLSKMKTGYPRFFIHKSIQAFATAIAEKYGREDESAMLFPTHSTASRCQEFIFQQVPDLNVSQVRILDFLPTGEKARSKESDVISPRVSAVLFPKDRFSTAKAFWQHSGDGVSSRRAEFCAQLFREGTLVEASTLNEPLRAPKGPRRYQKNTSVDLAPSADPANGNGEVQDPTRFVEERFGRNLDLSKTKKAKLAVRRRIAGSLTADVELAEAMSLDQDAARTRPVADFSEDDVYLYPTGMSAIFNSHRNLLRAKGSRKAIVYGFPYIDTLKITEKFGPGSQFYGFGSSEELDDLEQRLEGGERFLALFTEFPGNPLLTSPDLERIRKLADKYDFCVVVDETIGNFINVNVLQFADVVVSSLTKVFSGDCNVMGGGLVLNPKVKNYTLLKRTWEEDYEDNHWAEDSIFLERNSRDFVSRIDRINANAEAICDVLSSHPRVKQVNYPKTSPSRPYYDRCRNPTGGYGGLLSATFHARSDAIAFFDNLDTVKGPSLGTNFTLSSPYVILAHYGELDWCAKWGVEADLIRFSVGLEETSKLVDTFKRALAALPAQAAGETKQ</sequence>
<dbReference type="EMBL" id="WNKQ01000021">
    <property type="protein sequence ID" value="KAF5844797.1"/>
    <property type="molecule type" value="Genomic_DNA"/>
</dbReference>
<dbReference type="PANTHER" id="PTHR42699:SF1">
    <property type="entry name" value="CYSTATHIONINE GAMMA-SYNTHASE-RELATED"/>
    <property type="match status" value="1"/>
</dbReference>
<dbReference type="Gene3D" id="3.40.640.10">
    <property type="entry name" value="Type I PLP-dependent aspartate aminotransferase-like (Major domain)"/>
    <property type="match status" value="1"/>
</dbReference>
<evidence type="ECO:0000256" key="3">
    <source>
        <dbReference type="ARBA" id="ARBA00022679"/>
    </source>
</evidence>
<keyword evidence="5" id="KW-0486">Methionine biosynthesis</keyword>
<dbReference type="PANTHER" id="PTHR42699">
    <property type="match status" value="1"/>
</dbReference>
<dbReference type="GO" id="GO:0019346">
    <property type="term" value="P:transsulfuration"/>
    <property type="evidence" value="ECO:0007669"/>
    <property type="project" value="InterPro"/>
</dbReference>
<evidence type="ECO:0000256" key="5">
    <source>
        <dbReference type="ARBA" id="ARBA00023167"/>
    </source>
</evidence>
<dbReference type="AlphaFoldDB" id="A0A8H5Z8K8"/>
<evidence type="ECO:0000256" key="10">
    <source>
        <dbReference type="ARBA" id="ARBA00066530"/>
    </source>
</evidence>
<accession>A0A8H5Z8K8</accession>
<gene>
    <name evidence="13" type="ORF">GGP41_008748</name>
</gene>
<dbReference type="InterPro" id="IPR015424">
    <property type="entry name" value="PyrdxlP-dep_Trfase"/>
</dbReference>
<comment type="similarity">
    <text evidence="9">Belongs to the trans-sulfuration enzymes family. MET7 subfamily.</text>
</comment>
<dbReference type="InterPro" id="IPR015421">
    <property type="entry name" value="PyrdxlP-dep_Trfase_major"/>
</dbReference>
<protein>
    <recommendedName>
        <fullName evidence="10">cystathionine gamma-synthase</fullName>
        <ecNumber evidence="10">2.5.1.48</ecNumber>
    </recommendedName>
    <alternativeName>
        <fullName evidence="11">O-succinylhomoserine (thiol)-lyase</fullName>
    </alternativeName>
</protein>
<dbReference type="OMA" id="KVAKRCR"/>
<dbReference type="Gene3D" id="3.90.1150.10">
    <property type="entry name" value="Aspartate Aminotransferase, domain 1"/>
    <property type="match status" value="1"/>
</dbReference>
<evidence type="ECO:0000256" key="8">
    <source>
        <dbReference type="ARBA" id="ARBA00060510"/>
    </source>
</evidence>
<keyword evidence="2" id="KW-0028">Amino-acid biosynthesis</keyword>
<keyword evidence="3" id="KW-0808">Transferase</keyword>
<evidence type="ECO:0000256" key="11">
    <source>
        <dbReference type="ARBA" id="ARBA00083849"/>
    </source>
</evidence>
<feature type="region of interest" description="Disordered" evidence="12">
    <location>
        <begin position="178"/>
        <end position="213"/>
    </location>
</feature>
<dbReference type="Pfam" id="PF01053">
    <property type="entry name" value="Cys_Met_Meta_PP"/>
    <property type="match status" value="1"/>
</dbReference>
<name>A0A8H5Z8K8_COCSA</name>
<evidence type="ECO:0000256" key="1">
    <source>
        <dbReference type="ARBA" id="ARBA00001933"/>
    </source>
</evidence>
<dbReference type="GO" id="GO:0009086">
    <property type="term" value="P:methionine biosynthetic process"/>
    <property type="evidence" value="ECO:0007669"/>
    <property type="project" value="UniProtKB-KW"/>
</dbReference>
<dbReference type="GO" id="GO:0030170">
    <property type="term" value="F:pyridoxal phosphate binding"/>
    <property type="evidence" value="ECO:0007669"/>
    <property type="project" value="InterPro"/>
</dbReference>
<evidence type="ECO:0000256" key="7">
    <source>
        <dbReference type="ARBA" id="ARBA00058439"/>
    </source>
</evidence>
<reference evidence="13" key="1">
    <citation type="submission" date="2019-11" db="EMBL/GenBank/DDBJ databases">
        <title>Bipolaris sorokiniana Genome sequencing.</title>
        <authorList>
            <person name="Wang H."/>
        </authorList>
    </citation>
    <scope>NUCLEOTIDE SEQUENCE</scope>
</reference>
<evidence type="ECO:0000256" key="12">
    <source>
        <dbReference type="SAM" id="MobiDB-lite"/>
    </source>
</evidence>
<evidence type="ECO:0000256" key="2">
    <source>
        <dbReference type="ARBA" id="ARBA00022605"/>
    </source>
</evidence>
<comment type="catalytic activity">
    <reaction evidence="6">
        <text>O-succinyl-L-homoserine + L-cysteine = L,L-cystathionine + succinate + H(+)</text>
        <dbReference type="Rhea" id="RHEA:20397"/>
        <dbReference type="ChEBI" id="CHEBI:15378"/>
        <dbReference type="ChEBI" id="CHEBI:30031"/>
        <dbReference type="ChEBI" id="CHEBI:35235"/>
        <dbReference type="ChEBI" id="CHEBI:57661"/>
        <dbReference type="ChEBI" id="CHEBI:58161"/>
        <dbReference type="EC" id="2.5.1.48"/>
    </reaction>
</comment>